<evidence type="ECO:0000313" key="2">
    <source>
        <dbReference type="Proteomes" id="UP001163603"/>
    </source>
</evidence>
<dbReference type="EMBL" id="CM047746">
    <property type="protein sequence ID" value="KAJ0020670.1"/>
    <property type="molecule type" value="Genomic_DNA"/>
</dbReference>
<protein>
    <submittedName>
        <fullName evidence="1">Uncharacterized protein</fullName>
    </submittedName>
</protein>
<name>A0ACC0XN70_9ROSI</name>
<reference evidence="2" key="1">
    <citation type="journal article" date="2023" name="G3 (Bethesda)">
        <title>Genome assembly and association tests identify interacting loci associated with vigor, precocity, and sex in interspecific pistachio rootstocks.</title>
        <authorList>
            <person name="Palmer W."/>
            <person name="Jacygrad E."/>
            <person name="Sagayaradj S."/>
            <person name="Cavanaugh K."/>
            <person name="Han R."/>
            <person name="Bertier L."/>
            <person name="Beede B."/>
            <person name="Kafkas S."/>
            <person name="Golino D."/>
            <person name="Preece J."/>
            <person name="Michelmore R."/>
        </authorList>
    </citation>
    <scope>NUCLEOTIDE SEQUENCE [LARGE SCALE GENOMIC DNA]</scope>
</reference>
<keyword evidence="2" id="KW-1185">Reference proteome</keyword>
<comment type="caution">
    <text evidence="1">The sequence shown here is derived from an EMBL/GenBank/DDBJ whole genome shotgun (WGS) entry which is preliminary data.</text>
</comment>
<proteinExistence type="predicted"/>
<gene>
    <name evidence="1" type="ORF">Pint_31824</name>
</gene>
<dbReference type="Proteomes" id="UP001163603">
    <property type="component" value="Chromosome 11"/>
</dbReference>
<organism evidence="1 2">
    <name type="scientific">Pistacia integerrima</name>
    <dbReference type="NCBI Taxonomy" id="434235"/>
    <lineage>
        <taxon>Eukaryota</taxon>
        <taxon>Viridiplantae</taxon>
        <taxon>Streptophyta</taxon>
        <taxon>Embryophyta</taxon>
        <taxon>Tracheophyta</taxon>
        <taxon>Spermatophyta</taxon>
        <taxon>Magnoliopsida</taxon>
        <taxon>eudicotyledons</taxon>
        <taxon>Gunneridae</taxon>
        <taxon>Pentapetalae</taxon>
        <taxon>rosids</taxon>
        <taxon>malvids</taxon>
        <taxon>Sapindales</taxon>
        <taxon>Anacardiaceae</taxon>
        <taxon>Pistacia</taxon>
    </lineage>
</organism>
<sequence>MFLAWNTVLLQVLVHTRFQGRRERLFVE</sequence>
<accession>A0ACC0XN70</accession>
<evidence type="ECO:0000313" key="1">
    <source>
        <dbReference type="EMBL" id="KAJ0020670.1"/>
    </source>
</evidence>